<evidence type="ECO:0000259" key="6">
    <source>
        <dbReference type="Pfam" id="PF04932"/>
    </source>
</evidence>
<comment type="caution">
    <text evidence="7">The sequence shown here is derived from an EMBL/GenBank/DDBJ whole genome shotgun (WGS) entry which is preliminary data.</text>
</comment>
<feature type="transmembrane region" description="Helical" evidence="5">
    <location>
        <begin position="349"/>
        <end position="368"/>
    </location>
</feature>
<keyword evidence="3 5" id="KW-1133">Transmembrane helix</keyword>
<proteinExistence type="predicted"/>
<comment type="subcellular location">
    <subcellularLocation>
        <location evidence="1">Membrane</location>
        <topology evidence="1">Multi-pass membrane protein</topology>
    </subcellularLocation>
</comment>
<feature type="domain" description="O-antigen ligase-related" evidence="6">
    <location>
        <begin position="199"/>
        <end position="356"/>
    </location>
</feature>
<dbReference type="RefSeq" id="WP_132937707.1">
    <property type="nucleotide sequence ID" value="NZ_CP119676.1"/>
</dbReference>
<feature type="transmembrane region" description="Helical" evidence="5">
    <location>
        <begin position="124"/>
        <end position="144"/>
    </location>
</feature>
<keyword evidence="8" id="KW-1185">Reference proteome</keyword>
<dbReference type="GO" id="GO:0016020">
    <property type="term" value="C:membrane"/>
    <property type="evidence" value="ECO:0007669"/>
    <property type="project" value="UniProtKB-SubCell"/>
</dbReference>
<dbReference type="EMBL" id="SLZW01000001">
    <property type="protein sequence ID" value="TCS64983.1"/>
    <property type="molecule type" value="Genomic_DNA"/>
</dbReference>
<dbReference type="OrthoDB" id="7359718at2"/>
<dbReference type="Pfam" id="PF04932">
    <property type="entry name" value="Wzy_C"/>
    <property type="match status" value="1"/>
</dbReference>
<evidence type="ECO:0000256" key="3">
    <source>
        <dbReference type="ARBA" id="ARBA00022989"/>
    </source>
</evidence>
<keyword evidence="2 5" id="KW-0812">Transmembrane</keyword>
<keyword evidence="4 5" id="KW-0472">Membrane</keyword>
<evidence type="ECO:0000313" key="7">
    <source>
        <dbReference type="EMBL" id="TCS64983.1"/>
    </source>
</evidence>
<evidence type="ECO:0000256" key="4">
    <source>
        <dbReference type="ARBA" id="ARBA00023136"/>
    </source>
</evidence>
<evidence type="ECO:0000256" key="1">
    <source>
        <dbReference type="ARBA" id="ARBA00004141"/>
    </source>
</evidence>
<dbReference type="AlphaFoldDB" id="A0A4R3JHY8"/>
<feature type="transmembrane region" description="Helical" evidence="5">
    <location>
        <begin position="212"/>
        <end position="230"/>
    </location>
</feature>
<organism evidence="7 8">
    <name type="scientific">Varunaivibrio sulfuroxidans</name>
    <dbReference type="NCBI Taxonomy" id="1773489"/>
    <lineage>
        <taxon>Bacteria</taxon>
        <taxon>Pseudomonadati</taxon>
        <taxon>Pseudomonadota</taxon>
        <taxon>Alphaproteobacteria</taxon>
        <taxon>Rhodospirillales</taxon>
        <taxon>Magnetovibrionaceae</taxon>
        <taxon>Varunaivibrio</taxon>
    </lineage>
</organism>
<dbReference type="Proteomes" id="UP000295304">
    <property type="component" value="Unassembled WGS sequence"/>
</dbReference>
<feature type="transmembrane region" description="Helical" evidence="5">
    <location>
        <begin position="34"/>
        <end position="51"/>
    </location>
</feature>
<dbReference type="PANTHER" id="PTHR37422:SF13">
    <property type="entry name" value="LIPOPOLYSACCHARIDE BIOSYNTHESIS PROTEIN PA4999-RELATED"/>
    <property type="match status" value="1"/>
</dbReference>
<dbReference type="GO" id="GO:0016874">
    <property type="term" value="F:ligase activity"/>
    <property type="evidence" value="ECO:0007669"/>
    <property type="project" value="UniProtKB-KW"/>
</dbReference>
<feature type="transmembrane region" description="Helical" evidence="5">
    <location>
        <begin position="380"/>
        <end position="400"/>
    </location>
</feature>
<feature type="transmembrane region" description="Helical" evidence="5">
    <location>
        <begin position="63"/>
        <end position="86"/>
    </location>
</feature>
<evidence type="ECO:0000313" key="8">
    <source>
        <dbReference type="Proteomes" id="UP000295304"/>
    </source>
</evidence>
<reference evidence="7 8" key="1">
    <citation type="submission" date="2019-03" db="EMBL/GenBank/DDBJ databases">
        <title>Genomic Encyclopedia of Type Strains, Phase IV (KMG-IV): sequencing the most valuable type-strain genomes for metagenomic binning, comparative biology and taxonomic classification.</title>
        <authorList>
            <person name="Goeker M."/>
        </authorList>
    </citation>
    <scope>NUCLEOTIDE SEQUENCE [LARGE SCALE GENOMIC DNA]</scope>
    <source>
        <strain evidence="7 8">DSM 101688</strain>
    </source>
</reference>
<dbReference type="InterPro" id="IPR007016">
    <property type="entry name" value="O-antigen_ligase-rel_domated"/>
</dbReference>
<gene>
    <name evidence="7" type="ORF">EDD55_101315</name>
</gene>
<accession>A0A4R3JHY8</accession>
<dbReference type="PANTHER" id="PTHR37422">
    <property type="entry name" value="TEICHURONIC ACID BIOSYNTHESIS PROTEIN TUAE"/>
    <property type="match status" value="1"/>
</dbReference>
<feature type="transmembrane region" description="Helical" evidence="5">
    <location>
        <begin position="189"/>
        <end position="206"/>
    </location>
</feature>
<name>A0A4R3JHY8_9PROT</name>
<protein>
    <submittedName>
        <fullName evidence="7">O-antigen ligase</fullName>
    </submittedName>
</protein>
<evidence type="ECO:0000256" key="5">
    <source>
        <dbReference type="SAM" id="Phobius"/>
    </source>
</evidence>
<sequence>MQPLRVRAFFTPPLFAATLIGLSLPLLISGVATFQGAIALALIAVLAVGEGRKAVLVAAKDALATPMGFSVMAVLIAWIPSVALSYEPSFSVVTWGRMIVFAGGVVILWAFLNRDAARYRRALMIFLAAFTVMLVLAALGMRGFDVPIALLKGRAPGSFVVSNSLKGYASVAACVIPVTIWAGWRLGGLWRAVAVLDVLLNLDVIVTSESRSSFVGLLAMAALVVAYVVWRKRRGPLLFFVGLIVIAGLGLLALGLRWEYLVLPSYSPAARAANVMLHSYWAPPWLIDVHRQHIWQFVFTKFLAAPWFGQGLDVVNRLPGASDLIPGIGYAYVPSHPHSWLLEISAETGIVGLFAVLSVLVRHGVWIFKEAIVKRRTRALTIGAVSAVFWSTGLFNFSFWSSWWQLSYFLLLALVAAAPQSGDPDHGGG</sequence>
<evidence type="ECO:0000256" key="2">
    <source>
        <dbReference type="ARBA" id="ARBA00022692"/>
    </source>
</evidence>
<dbReference type="InterPro" id="IPR051533">
    <property type="entry name" value="WaaL-like"/>
</dbReference>
<feature type="transmembrane region" description="Helical" evidence="5">
    <location>
        <begin position="92"/>
        <end position="112"/>
    </location>
</feature>
<feature type="transmembrane region" description="Helical" evidence="5">
    <location>
        <begin position="237"/>
        <end position="258"/>
    </location>
</feature>
<feature type="transmembrane region" description="Helical" evidence="5">
    <location>
        <begin position="164"/>
        <end position="182"/>
    </location>
</feature>
<keyword evidence="7" id="KW-0436">Ligase</keyword>